<feature type="non-terminal residue" evidence="1">
    <location>
        <position position="1"/>
    </location>
</feature>
<evidence type="ECO:0000313" key="1">
    <source>
        <dbReference type="EMBL" id="TNN11692.1"/>
    </source>
</evidence>
<evidence type="ECO:0000313" key="2">
    <source>
        <dbReference type="Proteomes" id="UP000311919"/>
    </source>
</evidence>
<dbReference type="AlphaFoldDB" id="A0A4Z2D5E3"/>
<name>A0A4Z2D5E3_SCHJA</name>
<sequence>AVTNCLDSEDSTKYFDYNKNCSLSCYPTSPSPPRLPSLLTTSVEKNPTTSIHHRSSNLMKLRKLKRSYSTSRKPIQNFVLAKKRNQCRSRAHYHHRTNYADRVSQEVGGKRLRTTC</sequence>
<keyword evidence="2" id="KW-1185">Reference proteome</keyword>
<accession>A0A4Z2D5E3</accession>
<reference evidence="1 2" key="1">
    <citation type="submission" date="2019-03" db="EMBL/GenBank/DDBJ databases">
        <title>An improved genome assembly of the fluke Schistosoma japonicum.</title>
        <authorList>
            <person name="Hu W."/>
            <person name="Luo F."/>
            <person name="Yin M."/>
            <person name="Mo X."/>
            <person name="Sun C."/>
            <person name="Wu Q."/>
            <person name="Zhu B."/>
            <person name="Xiang M."/>
            <person name="Wang J."/>
            <person name="Wang Y."/>
            <person name="Zhang T."/>
            <person name="Xu B."/>
            <person name="Zheng H."/>
            <person name="Feng Z."/>
        </authorList>
    </citation>
    <scope>NUCLEOTIDE SEQUENCE [LARGE SCALE GENOMIC DNA]</scope>
    <source>
        <strain evidence="1">HuSjv2</strain>
        <tissue evidence="1">Worms</tissue>
    </source>
</reference>
<protein>
    <submittedName>
        <fullName evidence="1">Egg protein</fullName>
    </submittedName>
</protein>
<dbReference type="Proteomes" id="UP000311919">
    <property type="component" value="Unassembled WGS sequence"/>
</dbReference>
<comment type="caution">
    <text evidence="1">The sequence shown here is derived from an EMBL/GenBank/DDBJ whole genome shotgun (WGS) entry which is preliminary data.</text>
</comment>
<dbReference type="OrthoDB" id="10604484at2759"/>
<gene>
    <name evidence="1" type="ORF">EWB00_004440</name>
</gene>
<organism evidence="1 2">
    <name type="scientific">Schistosoma japonicum</name>
    <name type="common">Blood fluke</name>
    <dbReference type="NCBI Taxonomy" id="6182"/>
    <lineage>
        <taxon>Eukaryota</taxon>
        <taxon>Metazoa</taxon>
        <taxon>Spiralia</taxon>
        <taxon>Lophotrochozoa</taxon>
        <taxon>Platyhelminthes</taxon>
        <taxon>Trematoda</taxon>
        <taxon>Digenea</taxon>
        <taxon>Strigeidida</taxon>
        <taxon>Schistosomatoidea</taxon>
        <taxon>Schistosomatidae</taxon>
        <taxon>Schistosoma</taxon>
    </lineage>
</organism>
<proteinExistence type="predicted"/>
<dbReference type="EMBL" id="SKCS01000284">
    <property type="protein sequence ID" value="TNN11692.1"/>
    <property type="molecule type" value="Genomic_DNA"/>
</dbReference>